<reference evidence="2 3" key="1">
    <citation type="submission" date="2016-07" db="EMBL/GenBank/DDBJ databases">
        <title>Pervasive Adenine N6-methylation of Active Genes in Fungi.</title>
        <authorList>
            <consortium name="DOE Joint Genome Institute"/>
            <person name="Mondo S.J."/>
            <person name="Dannebaum R.O."/>
            <person name="Kuo R.C."/>
            <person name="Labutti K."/>
            <person name="Haridas S."/>
            <person name="Kuo A."/>
            <person name="Salamov A."/>
            <person name="Ahrendt S.R."/>
            <person name="Lipzen A."/>
            <person name="Sullivan W."/>
            <person name="Andreopoulos W.B."/>
            <person name="Clum A."/>
            <person name="Lindquist E."/>
            <person name="Daum C."/>
            <person name="Ramamoorthy G.K."/>
            <person name="Gryganskyi A."/>
            <person name="Culley D."/>
            <person name="Magnuson J.K."/>
            <person name="James T.Y."/>
            <person name="O'Malley M.A."/>
            <person name="Stajich J.E."/>
            <person name="Spatafora J.W."/>
            <person name="Visel A."/>
            <person name="Grigoriev I.V."/>
        </authorList>
    </citation>
    <scope>NUCLEOTIDE SEQUENCE [LARGE SCALE GENOMIC DNA]</scope>
    <source>
        <strain evidence="2 3">CBS 129021</strain>
    </source>
</reference>
<dbReference type="GeneID" id="63780052"/>
<name>A0A1Y2DXL7_9PEZI</name>
<accession>A0A1Y2DXL7</accession>
<evidence type="ECO:0000313" key="2">
    <source>
        <dbReference type="EMBL" id="ORY64011.1"/>
    </source>
</evidence>
<comment type="caution">
    <text evidence="2">The sequence shown here is derived from an EMBL/GenBank/DDBJ whole genome shotgun (WGS) entry which is preliminary data.</text>
</comment>
<keyword evidence="1" id="KW-0472">Membrane</keyword>
<dbReference type="InParanoid" id="A0A1Y2DXL7"/>
<proteinExistence type="predicted"/>
<keyword evidence="1" id="KW-0812">Transmembrane</keyword>
<dbReference type="EMBL" id="MCFJ01000007">
    <property type="protein sequence ID" value="ORY64011.1"/>
    <property type="molecule type" value="Genomic_DNA"/>
</dbReference>
<protein>
    <submittedName>
        <fullName evidence="2">Uncharacterized protein</fullName>
    </submittedName>
</protein>
<keyword evidence="1" id="KW-1133">Transmembrane helix</keyword>
<keyword evidence="3" id="KW-1185">Reference proteome</keyword>
<feature type="transmembrane region" description="Helical" evidence="1">
    <location>
        <begin position="151"/>
        <end position="172"/>
    </location>
</feature>
<sequence length="203" mass="22786">MATTNTTTPTTSTWPTINTYTPYPARIYWHELILNPRKRPFGVFIHSTTAVPPPRTPFIPRQPTQAELDRAREQEDWQLSQRWYGVVPKDLSCVAEGGSEHTTMVRGGTAVTNVVEPWDRARAIGLVVMRKWKGFLGSGRVRRVVVAGVDWMLLISFLAAGAWTAGIIAWGIGRTVFAAWNRTDECVMVQYVLVRRCGSWAVA</sequence>
<organism evidence="2 3">
    <name type="scientific">Pseudomassariella vexata</name>
    <dbReference type="NCBI Taxonomy" id="1141098"/>
    <lineage>
        <taxon>Eukaryota</taxon>
        <taxon>Fungi</taxon>
        <taxon>Dikarya</taxon>
        <taxon>Ascomycota</taxon>
        <taxon>Pezizomycotina</taxon>
        <taxon>Sordariomycetes</taxon>
        <taxon>Xylariomycetidae</taxon>
        <taxon>Amphisphaeriales</taxon>
        <taxon>Pseudomassariaceae</taxon>
        <taxon>Pseudomassariella</taxon>
    </lineage>
</organism>
<evidence type="ECO:0000256" key="1">
    <source>
        <dbReference type="SAM" id="Phobius"/>
    </source>
</evidence>
<evidence type="ECO:0000313" key="3">
    <source>
        <dbReference type="Proteomes" id="UP000193689"/>
    </source>
</evidence>
<dbReference type="Proteomes" id="UP000193689">
    <property type="component" value="Unassembled WGS sequence"/>
</dbReference>
<gene>
    <name evidence="2" type="ORF">BCR38DRAFT_485152</name>
</gene>
<dbReference type="RefSeq" id="XP_040715425.1">
    <property type="nucleotide sequence ID" value="XM_040863840.1"/>
</dbReference>
<dbReference type="AlphaFoldDB" id="A0A1Y2DXL7"/>